<dbReference type="InterPro" id="IPR024623">
    <property type="entry name" value="YtxH"/>
</dbReference>
<sequence>MVHGKSLLLGILAGGVVSGTATLFSAPTSGRELRTQAKERGEEIIHSVDKLKTDGRHLTEQIAKSSKEGALLIKDLSEEMKSSIEHFRSTIAPHQKNIQKYLAQIEESLKELEEKTRQANE</sequence>
<protein>
    <submittedName>
        <fullName evidence="1">YtxH domain-containing protein</fullName>
    </submittedName>
</protein>
<dbReference type="PANTHER" id="PTHR35792:SF3">
    <property type="entry name" value="IG HYPOTHETICAL 17707"/>
    <property type="match status" value="1"/>
</dbReference>
<dbReference type="Pfam" id="PF12732">
    <property type="entry name" value="YtxH"/>
    <property type="match status" value="1"/>
</dbReference>
<dbReference type="RefSeq" id="WP_272446337.1">
    <property type="nucleotide sequence ID" value="NZ_JAMQKC010000007.1"/>
</dbReference>
<evidence type="ECO:0000313" key="1">
    <source>
        <dbReference type="EMBL" id="MDC3417270.1"/>
    </source>
</evidence>
<name>A0A9X3WFC5_9BACI</name>
<reference evidence="1" key="1">
    <citation type="submission" date="2022-06" db="EMBL/GenBank/DDBJ databases">
        <title>Aquibacillus sp. a new bacterium isolated from soil saline samples.</title>
        <authorList>
            <person name="Galisteo C."/>
            <person name="De La Haba R."/>
            <person name="Sanchez-Porro C."/>
            <person name="Ventosa A."/>
        </authorList>
    </citation>
    <scope>NUCLEOTIDE SEQUENCE</scope>
    <source>
        <strain evidence="1">3ASR75-54</strain>
    </source>
</reference>
<organism evidence="1 2">
    <name type="scientific">Aquibacillus salsiterrae</name>
    <dbReference type="NCBI Taxonomy" id="2950439"/>
    <lineage>
        <taxon>Bacteria</taxon>
        <taxon>Bacillati</taxon>
        <taxon>Bacillota</taxon>
        <taxon>Bacilli</taxon>
        <taxon>Bacillales</taxon>
        <taxon>Bacillaceae</taxon>
        <taxon>Aquibacillus</taxon>
    </lineage>
</organism>
<evidence type="ECO:0000313" key="2">
    <source>
        <dbReference type="Proteomes" id="UP001145069"/>
    </source>
</evidence>
<dbReference type="InterPro" id="IPR052928">
    <property type="entry name" value="Desiccation-related_membrane"/>
</dbReference>
<accession>A0A9X3WFC5</accession>
<comment type="caution">
    <text evidence="1">The sequence shown here is derived from an EMBL/GenBank/DDBJ whole genome shotgun (WGS) entry which is preliminary data.</text>
</comment>
<dbReference type="PANTHER" id="PTHR35792">
    <property type="entry name" value="GENERAL STRESS PROTEIN"/>
    <property type="match status" value="1"/>
</dbReference>
<keyword evidence="2" id="KW-1185">Reference proteome</keyword>
<dbReference type="AlphaFoldDB" id="A0A9X3WFC5"/>
<gene>
    <name evidence="1" type="ORF">NC799_10125</name>
</gene>
<dbReference type="SUPFAM" id="SSF47162">
    <property type="entry name" value="Apolipoprotein"/>
    <property type="match status" value="1"/>
</dbReference>
<dbReference type="EMBL" id="JAMQKC010000007">
    <property type="protein sequence ID" value="MDC3417270.1"/>
    <property type="molecule type" value="Genomic_DNA"/>
</dbReference>
<proteinExistence type="predicted"/>
<dbReference type="Proteomes" id="UP001145069">
    <property type="component" value="Unassembled WGS sequence"/>
</dbReference>